<keyword evidence="1" id="KW-0732">Signal</keyword>
<dbReference type="EMBL" id="FWDO01000005">
    <property type="protein sequence ID" value="SLM19144.1"/>
    <property type="molecule type" value="Genomic_DNA"/>
</dbReference>
<evidence type="ECO:0000256" key="1">
    <source>
        <dbReference type="SAM" id="SignalP"/>
    </source>
</evidence>
<name>A0A3P3XSL9_9SPIR</name>
<feature type="chain" id="PRO_5018115651" description="DUF3575 domain-containing protein" evidence="1">
    <location>
        <begin position="21"/>
        <end position="172"/>
    </location>
</feature>
<evidence type="ECO:0008006" key="3">
    <source>
        <dbReference type="Google" id="ProtNLM"/>
    </source>
</evidence>
<dbReference type="AlphaFoldDB" id="A0A3P3XSL9"/>
<accession>A0A3P3XSL9</accession>
<evidence type="ECO:0000313" key="2">
    <source>
        <dbReference type="EMBL" id="SLM19144.1"/>
    </source>
</evidence>
<feature type="signal peptide" evidence="1">
    <location>
        <begin position="1"/>
        <end position="20"/>
    </location>
</feature>
<proteinExistence type="predicted"/>
<protein>
    <recommendedName>
        <fullName evidence="3">DUF3575 domain-containing protein</fullName>
    </recommendedName>
</protein>
<organism evidence="2">
    <name type="scientific">uncultured spirochete</name>
    <dbReference type="NCBI Taxonomy" id="156406"/>
    <lineage>
        <taxon>Bacteria</taxon>
        <taxon>Pseudomonadati</taxon>
        <taxon>Spirochaetota</taxon>
        <taxon>Spirochaetia</taxon>
        <taxon>Spirochaetales</taxon>
        <taxon>environmental samples</taxon>
    </lineage>
</organism>
<reference evidence="2" key="1">
    <citation type="submission" date="2017-02" db="EMBL/GenBank/DDBJ databases">
        <authorList>
            <person name="Regsiter A."/>
            <person name="William W."/>
        </authorList>
    </citation>
    <scope>NUCLEOTIDE SEQUENCE</scope>
    <source>
        <strain evidence="2">BdmA 4</strain>
    </source>
</reference>
<sequence>MKKSVIVLLIVSLSAIGAFAEDTTASRKVVLETNLAYLGLSAFSTNGSNMFLVIPLEAQVMISDRVSVNPSLTFLYFGNSGGISDGSMLLGECGIGYHSGREALCGWSAGISPGLAYAFDSKLFAFVLSGELGYQWILGKGLFLGLSGGGKYIWMNGNLVIPDLKLRIGYAF</sequence>
<gene>
    <name evidence="2" type="ORF">SPIRO4BDMA_50659</name>
</gene>